<dbReference type="InterPro" id="IPR010357">
    <property type="entry name" value="TXNDC17_dom"/>
</dbReference>
<dbReference type="SUPFAM" id="SSF52833">
    <property type="entry name" value="Thioredoxin-like"/>
    <property type="match status" value="1"/>
</dbReference>
<dbReference type="PANTHER" id="PTHR12452">
    <property type="entry name" value="42-9-9 PROTEIN-RELATED"/>
    <property type="match status" value="1"/>
</dbReference>
<dbReference type="PANTHER" id="PTHR12452:SF0">
    <property type="entry name" value="THIOREDOXIN DOMAIN-CONTAINING PROTEIN 17"/>
    <property type="match status" value="1"/>
</dbReference>
<dbReference type="Gene3D" id="3.40.30.10">
    <property type="entry name" value="Glutaredoxin"/>
    <property type="match status" value="1"/>
</dbReference>
<dbReference type="InterPro" id="IPR036249">
    <property type="entry name" value="Thioredoxin-like_sf"/>
</dbReference>
<accession>A0ABR3QCW6</accession>
<evidence type="ECO:0000313" key="4">
    <source>
        <dbReference type="Proteomes" id="UP001565368"/>
    </source>
</evidence>
<protein>
    <recommendedName>
        <fullName evidence="2">Thioredoxin domain-containing protein</fullName>
    </recommendedName>
</protein>
<comment type="similarity">
    <text evidence="1">Belongs to the thioredoxin family.</text>
</comment>
<evidence type="ECO:0000259" key="2">
    <source>
        <dbReference type="Pfam" id="PF06110"/>
    </source>
</evidence>
<sequence>MPLIESFAPHALKLAGAEAPKFLVFFSSKVDGRLWCGDCRNTDAVVQETFGGADKPKAVLYWVGNIPEWKDPKNQARTEWKITNIPTIVRLDESGKEVARIVEGDLLDKAKLKGILEQ</sequence>
<dbReference type="EMBL" id="JBBXJM010000001">
    <property type="protein sequence ID" value="KAL1412569.1"/>
    <property type="molecule type" value="Genomic_DNA"/>
</dbReference>
<reference evidence="3 4" key="1">
    <citation type="submission" date="2023-08" db="EMBL/GenBank/DDBJ databases">
        <title>Annotated Genome Sequence of Vanrija albida AlHP1.</title>
        <authorList>
            <person name="Herzog R."/>
        </authorList>
    </citation>
    <scope>NUCLEOTIDE SEQUENCE [LARGE SCALE GENOMIC DNA]</scope>
    <source>
        <strain evidence="3 4">AlHP1</strain>
    </source>
</reference>
<dbReference type="RefSeq" id="XP_069212513.1">
    <property type="nucleotide sequence ID" value="XM_069348969.1"/>
</dbReference>
<keyword evidence="4" id="KW-1185">Reference proteome</keyword>
<evidence type="ECO:0000256" key="1">
    <source>
        <dbReference type="ARBA" id="ARBA00008987"/>
    </source>
</evidence>
<dbReference type="InterPro" id="IPR045108">
    <property type="entry name" value="TXNDC17-like"/>
</dbReference>
<name>A0ABR3QCW6_9TREE</name>
<comment type="caution">
    <text evidence="3">The sequence shown here is derived from an EMBL/GenBank/DDBJ whole genome shotgun (WGS) entry which is preliminary data.</text>
</comment>
<feature type="domain" description="Thioredoxin" evidence="2">
    <location>
        <begin position="15"/>
        <end position="96"/>
    </location>
</feature>
<dbReference type="Proteomes" id="UP001565368">
    <property type="component" value="Unassembled WGS sequence"/>
</dbReference>
<proteinExistence type="inferred from homology"/>
<gene>
    <name evidence="3" type="ORF">Q8F55_000316</name>
</gene>
<evidence type="ECO:0000313" key="3">
    <source>
        <dbReference type="EMBL" id="KAL1412569.1"/>
    </source>
</evidence>
<organism evidence="3 4">
    <name type="scientific">Vanrija albida</name>
    <dbReference type="NCBI Taxonomy" id="181172"/>
    <lineage>
        <taxon>Eukaryota</taxon>
        <taxon>Fungi</taxon>
        <taxon>Dikarya</taxon>
        <taxon>Basidiomycota</taxon>
        <taxon>Agaricomycotina</taxon>
        <taxon>Tremellomycetes</taxon>
        <taxon>Trichosporonales</taxon>
        <taxon>Trichosporonaceae</taxon>
        <taxon>Vanrija</taxon>
    </lineage>
</organism>
<dbReference type="Pfam" id="PF06110">
    <property type="entry name" value="TXD17-like_Trx"/>
    <property type="match status" value="1"/>
</dbReference>
<dbReference type="GeneID" id="95981359"/>